<protein>
    <submittedName>
        <fullName evidence="1">Putative glycolipid-binding</fullName>
    </submittedName>
</protein>
<reference evidence="1 2" key="2">
    <citation type="journal article" date="2016" name="Genome Announc.">
        <title>Permanent Draft Genome Sequences for Two Variants of Frankia sp. Strain CpI1, the First Frankia Strain Isolated from Root Nodules of Comptonia peregrina.</title>
        <authorList>
            <person name="Oshone R."/>
            <person name="Hurst S.G.IV."/>
            <person name="Abebe-Akele F."/>
            <person name="Simpson S."/>
            <person name="Morris K."/>
            <person name="Thomas W.K."/>
            <person name="Tisa L.S."/>
        </authorList>
    </citation>
    <scope>NUCLEOTIDE SEQUENCE [LARGE SCALE GENOMIC DNA]</scope>
    <source>
        <strain evidence="2">CpI1-S</strain>
    </source>
</reference>
<evidence type="ECO:0000313" key="2">
    <source>
        <dbReference type="Proteomes" id="UP000032545"/>
    </source>
</evidence>
<dbReference type="OrthoDB" id="7347529at2"/>
<dbReference type="InterPro" id="IPR009467">
    <property type="entry name" value="Glycolipid-bd_prot_put"/>
</dbReference>
<dbReference type="EMBL" id="JYFN01000002">
    <property type="protein sequence ID" value="KJE25224.1"/>
    <property type="molecule type" value="Genomic_DNA"/>
</dbReference>
<proteinExistence type="predicted"/>
<keyword evidence="2" id="KW-1185">Reference proteome</keyword>
<dbReference type="AlphaFoldDB" id="A0A0D8BMK5"/>
<name>A0A0D8BMK5_9ACTN</name>
<dbReference type="Proteomes" id="UP000032545">
    <property type="component" value="Unassembled WGS sequence"/>
</dbReference>
<reference evidence="2" key="1">
    <citation type="submission" date="2015-02" db="EMBL/GenBank/DDBJ databases">
        <title>Draft Genome of Frankia sp. CpI1-S.</title>
        <authorList>
            <person name="Oshone R.T."/>
            <person name="Ngom M."/>
            <person name="Ghodhbane-Gtari F."/>
            <person name="Gtari M."/>
            <person name="Morris K."/>
            <person name="Thomas K."/>
            <person name="Sen A."/>
            <person name="Tisa L.S."/>
        </authorList>
    </citation>
    <scope>NUCLEOTIDE SEQUENCE [LARGE SCALE GENOMIC DNA]</scope>
    <source>
        <strain evidence="2">CpI1-S</strain>
    </source>
</reference>
<gene>
    <name evidence="1" type="ORF">FF36_00357</name>
</gene>
<dbReference type="PATRIC" id="fig|1502723.3.peg.399"/>
<comment type="caution">
    <text evidence="1">The sequence shown here is derived from an EMBL/GenBank/DDBJ whole genome shotgun (WGS) entry which is preliminary data.</text>
</comment>
<organism evidence="1 2">
    <name type="scientific">Frankia torreyi</name>
    <dbReference type="NCBI Taxonomy" id="1856"/>
    <lineage>
        <taxon>Bacteria</taxon>
        <taxon>Bacillati</taxon>
        <taxon>Actinomycetota</taxon>
        <taxon>Actinomycetes</taxon>
        <taxon>Frankiales</taxon>
        <taxon>Frankiaceae</taxon>
        <taxon>Frankia</taxon>
    </lineage>
</organism>
<sequence length="127" mass="13758">MRGRSATGSRSVTLEADRGGRWLVNGAVAADLEGFRDVDLESSAVTNALPVRRLDLAVGQRADAPAAYVRAVDLTVHRLEQTYTRAADDGSCQRYDYTDPTFAFACQLTYDDSALVVNYPGIATRAL</sequence>
<dbReference type="SUPFAM" id="SSF159275">
    <property type="entry name" value="PA1994-like"/>
    <property type="match status" value="1"/>
</dbReference>
<dbReference type="Pfam" id="PF06475">
    <property type="entry name" value="Glycolipid_bind"/>
    <property type="match status" value="1"/>
</dbReference>
<evidence type="ECO:0000313" key="1">
    <source>
        <dbReference type="EMBL" id="KJE25224.1"/>
    </source>
</evidence>
<accession>A0A0D8BMK5</accession>